<evidence type="ECO:0000313" key="7">
    <source>
        <dbReference type="EMBL" id="KAE9143020.1"/>
    </source>
</evidence>
<evidence type="ECO:0000256" key="1">
    <source>
        <dbReference type="ARBA" id="ARBA00022598"/>
    </source>
</evidence>
<keyword evidence="12" id="KW-1185">Reference proteome</keyword>
<evidence type="ECO:0000256" key="4">
    <source>
        <dbReference type="SAM" id="MobiDB-lite"/>
    </source>
</evidence>
<dbReference type="AlphaFoldDB" id="A0A6A3ZEN9"/>
<accession>A0A6A3ZEN9</accession>
<keyword evidence="2" id="KW-0547">Nucleotide-binding</keyword>
<feature type="region of interest" description="Disordered" evidence="4">
    <location>
        <begin position="308"/>
        <end position="367"/>
    </location>
</feature>
<comment type="caution">
    <text evidence="9">The sequence shown here is derived from an EMBL/GenBank/DDBJ whole genome shotgun (WGS) entry which is preliminary data.</text>
</comment>
<dbReference type="GO" id="GO:0015631">
    <property type="term" value="F:tubulin binding"/>
    <property type="evidence" value="ECO:0007669"/>
    <property type="project" value="TreeGrafter"/>
</dbReference>
<organism evidence="9 14">
    <name type="scientific">Phytophthora fragariae</name>
    <dbReference type="NCBI Taxonomy" id="53985"/>
    <lineage>
        <taxon>Eukaryota</taxon>
        <taxon>Sar</taxon>
        <taxon>Stramenopiles</taxon>
        <taxon>Oomycota</taxon>
        <taxon>Peronosporomycetes</taxon>
        <taxon>Peronosporales</taxon>
        <taxon>Peronosporaceae</taxon>
        <taxon>Phytophthora</taxon>
    </lineage>
</organism>
<dbReference type="PANTHER" id="PTHR12241">
    <property type="entry name" value="TUBULIN POLYGLUTAMYLASE"/>
    <property type="match status" value="1"/>
</dbReference>
<dbReference type="EMBL" id="QXFZ01000479">
    <property type="protein sequence ID" value="KAE9114806.1"/>
    <property type="molecule type" value="Genomic_DNA"/>
</dbReference>
<dbReference type="Proteomes" id="UP000440732">
    <property type="component" value="Unassembled WGS sequence"/>
</dbReference>
<protein>
    <recommendedName>
        <fullName evidence="17">Tubulin polyglutamylase</fullName>
    </recommendedName>
</protein>
<sequence>MESKRTTRRKTKRVRINVTLCRYEVVRRVARARGWKLVTDEKPEAKPSVCNLHWIDVPDILPTFKTLLPYQKVNHFPGMANLACKSKLARNLERMKKLFPGEYDFVPRTWILPFDQYEFQQNFNSEGESQRTFIVKPDHMCQGKGVFLTRKVSQIPRGDVLVAQQYVARPLLIDGKKFDLRIYVLVTSCSPLRVYIFKDGLVRMCTADYVTPNADNLEQRFMHLTNYAVNKHSNNFEVNKGNGTEGTGSKRSLKWFFVWLKESFPADRIDKLWEQIGDICLKSILSVQPTLAQEYKSTFAKYVRRTNSASMSGPHTNDMNLGSDNNGGKSARPASASESISGSSDGGTTEDDTNTNFSNPSSSSSTPPSCSFALLGMDVLVDEQLKPWLLEVNHLPSFGCDSQLDWSVKEPLISQTFDLLNISTVDKERYEVEHAHALQRRLYGGSAISMANYSRSNPMVSDNQRSELPPLTPLTPSTPRTSTPEYIGGVDKGTQLPLDSDQLRETLTNYYAHFNSDGLRRLDKIVAKYANNQEELSRSLQQKYGKGVIEFVPRESLSADTQQQDEDPEQEEEVDEHLIDFVRIYPPSNSQQDSKYRKMLEASQKYIDELQLRFSAPLQHRRPETDSNGVVLPPLKGAQKKDQVGRDCFGFSGTDKAQWLASAADKKPLVVPGPMQVAAAHRLMLGHSSQKHSIKPPTPPEPLPSRSGTPVSYGLQYRERLATHKNKPTLAVSQVSFCFNGPF</sequence>
<dbReference type="PANTHER" id="PTHR12241:SF147">
    <property type="entry name" value="TUBULIN POLYGLUTAMYLASE TTLL7"/>
    <property type="match status" value="1"/>
</dbReference>
<dbReference type="EMBL" id="QXGF01000540">
    <property type="protein sequence ID" value="KAE8938697.1"/>
    <property type="molecule type" value="Genomic_DNA"/>
</dbReference>
<evidence type="ECO:0000256" key="3">
    <source>
        <dbReference type="ARBA" id="ARBA00022840"/>
    </source>
</evidence>
<feature type="compositionally biased region" description="Low complexity" evidence="4">
    <location>
        <begin position="334"/>
        <end position="347"/>
    </location>
</feature>
<evidence type="ECO:0000313" key="6">
    <source>
        <dbReference type="EMBL" id="KAE9114806.1"/>
    </source>
</evidence>
<evidence type="ECO:0000313" key="5">
    <source>
        <dbReference type="EMBL" id="KAE8938697.1"/>
    </source>
</evidence>
<feature type="region of interest" description="Disordered" evidence="4">
    <location>
        <begin position="458"/>
        <end position="495"/>
    </location>
</feature>
<evidence type="ECO:0000256" key="2">
    <source>
        <dbReference type="ARBA" id="ARBA00022741"/>
    </source>
</evidence>
<dbReference type="InterPro" id="IPR004344">
    <property type="entry name" value="TTL/TTLL_fam"/>
</dbReference>
<evidence type="ECO:0000313" key="8">
    <source>
        <dbReference type="EMBL" id="KAE9213392.1"/>
    </source>
</evidence>
<keyword evidence="1" id="KW-0436">Ligase</keyword>
<keyword evidence="3" id="KW-0067">ATP-binding</keyword>
<dbReference type="EMBL" id="QXGB01000480">
    <property type="protein sequence ID" value="KAE9213392.1"/>
    <property type="molecule type" value="Genomic_DNA"/>
</dbReference>
<proteinExistence type="predicted"/>
<gene>
    <name evidence="10" type="ORF">PF001_g9504</name>
    <name evidence="9" type="ORF">PF002_g11545</name>
    <name evidence="8" type="ORF">PF005_g10213</name>
    <name evidence="7" type="ORF">PF006_g11916</name>
    <name evidence="6" type="ORF">PF007_g10236</name>
    <name evidence="5" type="ORF">PF009_g11424</name>
</gene>
<evidence type="ECO:0000313" key="15">
    <source>
        <dbReference type="Proteomes" id="UP000440732"/>
    </source>
</evidence>
<dbReference type="SUPFAM" id="SSF56059">
    <property type="entry name" value="Glutathione synthetase ATP-binding domain-like"/>
    <property type="match status" value="1"/>
</dbReference>
<dbReference type="EMBL" id="QXGD01000530">
    <property type="protein sequence ID" value="KAE9235385.1"/>
    <property type="molecule type" value="Genomic_DNA"/>
</dbReference>
<feature type="compositionally biased region" description="Low complexity" evidence="4">
    <location>
        <begin position="354"/>
        <end position="367"/>
    </location>
</feature>
<evidence type="ECO:0000313" key="12">
    <source>
        <dbReference type="Proteomes" id="UP000433483"/>
    </source>
</evidence>
<feature type="compositionally biased region" description="Polar residues" evidence="4">
    <location>
        <begin position="308"/>
        <end position="328"/>
    </location>
</feature>
<evidence type="ECO:0000313" key="14">
    <source>
        <dbReference type="Proteomes" id="UP000440367"/>
    </source>
</evidence>
<dbReference type="OrthoDB" id="202825at2759"/>
<evidence type="ECO:0000313" key="9">
    <source>
        <dbReference type="EMBL" id="KAE9235385.1"/>
    </source>
</evidence>
<evidence type="ECO:0000313" key="16">
    <source>
        <dbReference type="Proteomes" id="UP000441208"/>
    </source>
</evidence>
<dbReference type="Pfam" id="PF03133">
    <property type="entry name" value="TTL"/>
    <property type="match status" value="2"/>
</dbReference>
<dbReference type="GO" id="GO:0000226">
    <property type="term" value="P:microtubule cytoskeleton organization"/>
    <property type="evidence" value="ECO:0007669"/>
    <property type="project" value="TreeGrafter"/>
</dbReference>
<dbReference type="Proteomes" id="UP000437068">
    <property type="component" value="Unassembled WGS sequence"/>
</dbReference>
<dbReference type="PROSITE" id="PS51221">
    <property type="entry name" value="TTL"/>
    <property type="match status" value="1"/>
</dbReference>
<dbReference type="Proteomes" id="UP000433483">
    <property type="component" value="Unassembled WGS sequence"/>
</dbReference>
<reference evidence="11 12" key="1">
    <citation type="submission" date="2018-08" db="EMBL/GenBank/DDBJ databases">
        <title>Genomic investigation of the strawberry pathogen Phytophthora fragariae indicates pathogenicity is determined by transcriptional variation in three key races.</title>
        <authorList>
            <person name="Adams T.M."/>
            <person name="Armitage A.D."/>
            <person name="Sobczyk M.K."/>
            <person name="Bates H.J."/>
            <person name="Dunwell J.M."/>
            <person name="Nellist C.F."/>
            <person name="Harrison R.J."/>
        </authorList>
    </citation>
    <scope>NUCLEOTIDE SEQUENCE [LARGE SCALE GENOMIC DNA]</scope>
    <source>
        <strain evidence="10 13">A4</strain>
        <strain evidence="9 14">BC-1</strain>
        <strain evidence="8 12">NOV-27</strain>
        <strain evidence="7 15">NOV-5</strain>
        <strain evidence="6 16">NOV-71</strain>
        <strain evidence="5 11">NOV-9</strain>
    </source>
</reference>
<dbReference type="Gene3D" id="3.30.470.20">
    <property type="entry name" value="ATP-grasp fold, B domain"/>
    <property type="match status" value="1"/>
</dbReference>
<dbReference type="EMBL" id="QXGE01000459">
    <property type="protein sequence ID" value="KAE9311879.1"/>
    <property type="molecule type" value="Genomic_DNA"/>
</dbReference>
<dbReference type="GO" id="GO:0036064">
    <property type="term" value="C:ciliary basal body"/>
    <property type="evidence" value="ECO:0007669"/>
    <property type="project" value="TreeGrafter"/>
</dbReference>
<dbReference type="Proteomes" id="UP000429523">
    <property type="component" value="Unassembled WGS sequence"/>
</dbReference>
<dbReference type="GO" id="GO:0070740">
    <property type="term" value="F:tubulin-glutamic acid ligase activity"/>
    <property type="evidence" value="ECO:0007669"/>
    <property type="project" value="TreeGrafter"/>
</dbReference>
<evidence type="ECO:0000313" key="10">
    <source>
        <dbReference type="EMBL" id="KAE9311879.1"/>
    </source>
</evidence>
<evidence type="ECO:0000313" key="11">
    <source>
        <dbReference type="Proteomes" id="UP000429523"/>
    </source>
</evidence>
<evidence type="ECO:0008006" key="17">
    <source>
        <dbReference type="Google" id="ProtNLM"/>
    </source>
</evidence>
<feature type="region of interest" description="Disordered" evidence="4">
    <location>
        <begin position="687"/>
        <end position="710"/>
    </location>
</feature>
<dbReference type="Proteomes" id="UP000440367">
    <property type="component" value="Unassembled WGS sequence"/>
</dbReference>
<feature type="compositionally biased region" description="Low complexity" evidence="4">
    <location>
        <begin position="466"/>
        <end position="485"/>
    </location>
</feature>
<evidence type="ECO:0000313" key="13">
    <source>
        <dbReference type="Proteomes" id="UP000437068"/>
    </source>
</evidence>
<dbReference type="Proteomes" id="UP000441208">
    <property type="component" value="Unassembled WGS sequence"/>
</dbReference>
<dbReference type="EMBL" id="QXGA01000651">
    <property type="protein sequence ID" value="KAE9143020.1"/>
    <property type="molecule type" value="Genomic_DNA"/>
</dbReference>
<dbReference type="GO" id="GO:0005524">
    <property type="term" value="F:ATP binding"/>
    <property type="evidence" value="ECO:0007669"/>
    <property type="project" value="UniProtKB-KW"/>
</dbReference>
<name>A0A6A3ZEN9_9STRA</name>